<feature type="transmembrane region" description="Helical" evidence="2">
    <location>
        <begin position="12"/>
        <end position="29"/>
    </location>
</feature>
<evidence type="ECO:0000313" key="3">
    <source>
        <dbReference type="EMBL" id="KAF2734053.1"/>
    </source>
</evidence>
<dbReference type="Proteomes" id="UP000799444">
    <property type="component" value="Unassembled WGS sequence"/>
</dbReference>
<name>A0A9P4V2D8_9PLEO</name>
<comment type="caution">
    <text evidence="3">The sequence shown here is derived from an EMBL/GenBank/DDBJ whole genome shotgun (WGS) entry which is preliminary data.</text>
</comment>
<keyword evidence="2" id="KW-0812">Transmembrane</keyword>
<dbReference type="AlphaFoldDB" id="A0A9P4V2D8"/>
<evidence type="ECO:0000313" key="4">
    <source>
        <dbReference type="Proteomes" id="UP000799444"/>
    </source>
</evidence>
<reference evidence="3" key="1">
    <citation type="journal article" date="2020" name="Stud. Mycol.">
        <title>101 Dothideomycetes genomes: a test case for predicting lifestyles and emergence of pathogens.</title>
        <authorList>
            <person name="Haridas S."/>
            <person name="Albert R."/>
            <person name="Binder M."/>
            <person name="Bloem J."/>
            <person name="Labutti K."/>
            <person name="Salamov A."/>
            <person name="Andreopoulos B."/>
            <person name="Baker S."/>
            <person name="Barry K."/>
            <person name="Bills G."/>
            <person name="Bluhm B."/>
            <person name="Cannon C."/>
            <person name="Castanera R."/>
            <person name="Culley D."/>
            <person name="Daum C."/>
            <person name="Ezra D."/>
            <person name="Gonzalez J."/>
            <person name="Henrissat B."/>
            <person name="Kuo A."/>
            <person name="Liang C."/>
            <person name="Lipzen A."/>
            <person name="Lutzoni F."/>
            <person name="Magnuson J."/>
            <person name="Mondo S."/>
            <person name="Nolan M."/>
            <person name="Ohm R."/>
            <person name="Pangilinan J."/>
            <person name="Park H.-J."/>
            <person name="Ramirez L."/>
            <person name="Alfaro M."/>
            <person name="Sun H."/>
            <person name="Tritt A."/>
            <person name="Yoshinaga Y."/>
            <person name="Zwiers L.-H."/>
            <person name="Turgeon B."/>
            <person name="Goodwin S."/>
            <person name="Spatafora J."/>
            <person name="Crous P."/>
            <person name="Grigoriev I."/>
        </authorList>
    </citation>
    <scope>NUCLEOTIDE SEQUENCE</scope>
    <source>
        <strain evidence="3">CBS 125425</strain>
    </source>
</reference>
<gene>
    <name evidence="3" type="ORF">EJ04DRAFT_256100</name>
</gene>
<keyword evidence="2" id="KW-0472">Membrane</keyword>
<accession>A0A9P4V2D8</accession>
<evidence type="ECO:0000256" key="1">
    <source>
        <dbReference type="SAM" id="MobiDB-lite"/>
    </source>
</evidence>
<organism evidence="3 4">
    <name type="scientific">Polyplosphaeria fusca</name>
    <dbReference type="NCBI Taxonomy" id="682080"/>
    <lineage>
        <taxon>Eukaryota</taxon>
        <taxon>Fungi</taxon>
        <taxon>Dikarya</taxon>
        <taxon>Ascomycota</taxon>
        <taxon>Pezizomycotina</taxon>
        <taxon>Dothideomycetes</taxon>
        <taxon>Pleosporomycetidae</taxon>
        <taxon>Pleosporales</taxon>
        <taxon>Tetraplosphaeriaceae</taxon>
        <taxon>Polyplosphaeria</taxon>
    </lineage>
</organism>
<feature type="compositionally biased region" description="Polar residues" evidence="1">
    <location>
        <begin position="63"/>
        <end position="72"/>
    </location>
</feature>
<keyword evidence="2" id="KW-1133">Transmembrane helix</keyword>
<sequence length="134" mass="14590">MENSERAHRQRRRCAIYSTVGLYGLLGLWNPPLPVRDCYIKARARFFHAVPLAASNKHAARKQSVQVKNRVSNRAPGVKPRQHQPLIGQPRSVQTSFLLCGSGSMSPCPLCLTTSSDGSSVARPAAARESGTHG</sequence>
<dbReference type="EMBL" id="ML996153">
    <property type="protein sequence ID" value="KAF2734053.1"/>
    <property type="molecule type" value="Genomic_DNA"/>
</dbReference>
<feature type="region of interest" description="Disordered" evidence="1">
    <location>
        <begin position="60"/>
        <end position="90"/>
    </location>
</feature>
<keyword evidence="4" id="KW-1185">Reference proteome</keyword>
<evidence type="ECO:0000256" key="2">
    <source>
        <dbReference type="SAM" id="Phobius"/>
    </source>
</evidence>
<proteinExistence type="predicted"/>
<feature type="region of interest" description="Disordered" evidence="1">
    <location>
        <begin position="115"/>
        <end position="134"/>
    </location>
</feature>
<protein>
    <submittedName>
        <fullName evidence="3">Uncharacterized protein</fullName>
    </submittedName>
</protein>